<dbReference type="PANTHER" id="PTHR42894:SF1">
    <property type="entry name" value="N-(5'-PHOSPHORIBOSYL)ANTHRANILATE ISOMERASE"/>
    <property type="match status" value="1"/>
</dbReference>
<evidence type="ECO:0000256" key="5">
    <source>
        <dbReference type="ARBA" id="ARBA00022605"/>
    </source>
</evidence>
<dbReference type="GO" id="GO:0000162">
    <property type="term" value="P:L-tryptophan biosynthetic process"/>
    <property type="evidence" value="ECO:0007669"/>
    <property type="project" value="UniProtKB-UniRule"/>
</dbReference>
<evidence type="ECO:0000313" key="12">
    <source>
        <dbReference type="Proteomes" id="UP000306196"/>
    </source>
</evidence>
<feature type="domain" description="N-(5'phosphoribosyl) anthranilate isomerase (PRAI)" evidence="10">
    <location>
        <begin position="11"/>
        <end position="212"/>
    </location>
</feature>
<reference evidence="11 12" key="1">
    <citation type="submission" date="2019-05" db="EMBL/GenBank/DDBJ databases">
        <title>Verrucobacter flavum gen. nov., sp. nov. a new member of the family Verrucomicrobiaceae.</title>
        <authorList>
            <person name="Szuroczki S."/>
            <person name="Abbaszade G."/>
            <person name="Szabo A."/>
            <person name="Felfoldi T."/>
            <person name="Schumann P."/>
            <person name="Boka K."/>
            <person name="Keki Z."/>
            <person name="Toumi M."/>
            <person name="Toth E."/>
        </authorList>
    </citation>
    <scope>NUCLEOTIDE SEQUENCE [LARGE SCALE GENOMIC DNA]</scope>
    <source>
        <strain evidence="11 12">MG-N-17</strain>
    </source>
</reference>
<dbReference type="RefSeq" id="WP_138085594.1">
    <property type="nucleotide sequence ID" value="NZ_VAUV01000005.1"/>
</dbReference>
<comment type="similarity">
    <text evidence="9">Belongs to the TrpF family.</text>
</comment>
<dbReference type="Proteomes" id="UP000306196">
    <property type="component" value="Unassembled WGS sequence"/>
</dbReference>
<keyword evidence="7 9" id="KW-0057">Aromatic amino acid biosynthesis</keyword>
<dbReference type="InterPro" id="IPR044643">
    <property type="entry name" value="TrpF_fam"/>
</dbReference>
<evidence type="ECO:0000313" key="11">
    <source>
        <dbReference type="EMBL" id="TLD71381.1"/>
    </source>
</evidence>
<dbReference type="PANTHER" id="PTHR42894">
    <property type="entry name" value="N-(5'-PHOSPHORIBOSYL)ANTHRANILATE ISOMERASE"/>
    <property type="match status" value="1"/>
</dbReference>
<dbReference type="UniPathway" id="UPA00035">
    <property type="reaction ID" value="UER00042"/>
</dbReference>
<evidence type="ECO:0000256" key="2">
    <source>
        <dbReference type="ARBA" id="ARBA00004664"/>
    </source>
</evidence>
<dbReference type="SUPFAM" id="SSF51366">
    <property type="entry name" value="Ribulose-phoshate binding barrel"/>
    <property type="match status" value="1"/>
</dbReference>
<organism evidence="11 12">
    <name type="scientific">Phragmitibacter flavus</name>
    <dbReference type="NCBI Taxonomy" id="2576071"/>
    <lineage>
        <taxon>Bacteria</taxon>
        <taxon>Pseudomonadati</taxon>
        <taxon>Verrucomicrobiota</taxon>
        <taxon>Verrucomicrobiia</taxon>
        <taxon>Verrucomicrobiales</taxon>
        <taxon>Verrucomicrobiaceae</taxon>
        <taxon>Phragmitibacter</taxon>
    </lineage>
</organism>
<dbReference type="CDD" id="cd00405">
    <property type="entry name" value="PRAI"/>
    <property type="match status" value="1"/>
</dbReference>
<dbReference type="AlphaFoldDB" id="A0A5R8KGM0"/>
<evidence type="ECO:0000256" key="1">
    <source>
        <dbReference type="ARBA" id="ARBA00001164"/>
    </source>
</evidence>
<dbReference type="InterPro" id="IPR011060">
    <property type="entry name" value="RibuloseP-bd_barrel"/>
</dbReference>
<dbReference type="Pfam" id="PF00697">
    <property type="entry name" value="PRAI"/>
    <property type="match status" value="1"/>
</dbReference>
<evidence type="ECO:0000256" key="9">
    <source>
        <dbReference type="HAMAP-Rule" id="MF_00135"/>
    </source>
</evidence>
<keyword evidence="8 9" id="KW-0413">Isomerase</keyword>
<dbReference type="Gene3D" id="3.20.20.70">
    <property type="entry name" value="Aldolase class I"/>
    <property type="match status" value="1"/>
</dbReference>
<evidence type="ECO:0000256" key="8">
    <source>
        <dbReference type="ARBA" id="ARBA00023235"/>
    </source>
</evidence>
<dbReference type="EMBL" id="VAUV01000005">
    <property type="protein sequence ID" value="TLD71381.1"/>
    <property type="molecule type" value="Genomic_DNA"/>
</dbReference>
<evidence type="ECO:0000259" key="10">
    <source>
        <dbReference type="Pfam" id="PF00697"/>
    </source>
</evidence>
<evidence type="ECO:0000256" key="3">
    <source>
        <dbReference type="ARBA" id="ARBA00012572"/>
    </source>
</evidence>
<dbReference type="InterPro" id="IPR013785">
    <property type="entry name" value="Aldolase_TIM"/>
</dbReference>
<evidence type="ECO:0000256" key="4">
    <source>
        <dbReference type="ARBA" id="ARBA00022272"/>
    </source>
</evidence>
<keyword evidence="5 9" id="KW-0028">Amino-acid biosynthesis</keyword>
<keyword evidence="12" id="KW-1185">Reference proteome</keyword>
<comment type="caution">
    <text evidence="11">The sequence shown here is derived from an EMBL/GenBank/DDBJ whole genome shotgun (WGS) entry which is preliminary data.</text>
</comment>
<keyword evidence="6 9" id="KW-0822">Tryptophan biosynthesis</keyword>
<proteinExistence type="inferred from homology"/>
<sequence>MTPPNPPITQVKICGVTQPGQAQAIAELGADYLGINFWPHSKRYLPWKTAATWLPDLPPTIKPVGVFVNPDVDLLLEIADTGLLHAFQLHGDESAPFCHELQRRGLTIIKAFQVRNPSTLDLVSTFQVHDILLDAYHPSERGGLGHTFPWELAQNFRTRQPDHALWLAGGLTHENVNNAVRGVRPAVVDVASGVEDDQPGIKNLQKVMLFLQSARNP</sequence>
<dbReference type="EC" id="5.3.1.24" evidence="3 9"/>
<comment type="catalytic activity">
    <reaction evidence="1 9">
        <text>N-(5-phospho-beta-D-ribosyl)anthranilate = 1-(2-carboxyphenylamino)-1-deoxy-D-ribulose 5-phosphate</text>
        <dbReference type="Rhea" id="RHEA:21540"/>
        <dbReference type="ChEBI" id="CHEBI:18277"/>
        <dbReference type="ChEBI" id="CHEBI:58613"/>
        <dbReference type="EC" id="5.3.1.24"/>
    </reaction>
</comment>
<dbReference type="HAMAP" id="MF_00135">
    <property type="entry name" value="PRAI"/>
    <property type="match status" value="1"/>
</dbReference>
<dbReference type="OrthoDB" id="9786954at2"/>
<accession>A0A5R8KGM0</accession>
<gene>
    <name evidence="9" type="primary">trpF</name>
    <name evidence="11" type="ORF">FEM03_07575</name>
</gene>
<evidence type="ECO:0000256" key="6">
    <source>
        <dbReference type="ARBA" id="ARBA00022822"/>
    </source>
</evidence>
<dbReference type="GO" id="GO:0004640">
    <property type="term" value="F:phosphoribosylanthranilate isomerase activity"/>
    <property type="evidence" value="ECO:0007669"/>
    <property type="project" value="UniProtKB-UniRule"/>
</dbReference>
<comment type="pathway">
    <text evidence="2 9">Amino-acid biosynthesis; L-tryptophan biosynthesis; L-tryptophan from chorismate: step 3/5.</text>
</comment>
<protein>
    <recommendedName>
        <fullName evidence="4 9">N-(5'-phosphoribosyl)anthranilate isomerase</fullName>
        <shortName evidence="9">PRAI</shortName>
        <ecNumber evidence="3 9">5.3.1.24</ecNumber>
    </recommendedName>
</protein>
<dbReference type="InterPro" id="IPR001240">
    <property type="entry name" value="PRAI_dom"/>
</dbReference>
<name>A0A5R8KGM0_9BACT</name>
<evidence type="ECO:0000256" key="7">
    <source>
        <dbReference type="ARBA" id="ARBA00023141"/>
    </source>
</evidence>